<dbReference type="PANTHER" id="PTHR43434">
    <property type="entry name" value="PHOSPHOGLYCOLATE PHOSPHATASE"/>
    <property type="match status" value="1"/>
</dbReference>
<dbReference type="InterPro" id="IPR006439">
    <property type="entry name" value="HAD-SF_hydro_IA"/>
</dbReference>
<protein>
    <submittedName>
        <fullName evidence="1">HAD family hydrolase</fullName>
    </submittedName>
</protein>
<name>A0A9D2LC49_9MICO</name>
<sequence length="212" mass="22457">MRTVIWDLGGTLVDTYPDVDRTLATAVHASPDAEDIAEVAQLTRRSSSLAISTLAERHGVPEQRLRAAYDALKDRWARQPPPAMEGARQVLGTVRAGGGSNLVSTNRDRQSATVLLEALGLEVEIDDMVCAPDGFPRKPDPTMVRVLLERSGLAPEQCLAVGDRPADVEAAARVGVPGALLITPGIPLSAPGAVRISSLTSLLDLLRTPDQG</sequence>
<evidence type="ECO:0000313" key="2">
    <source>
        <dbReference type="Proteomes" id="UP000823823"/>
    </source>
</evidence>
<reference evidence="1" key="1">
    <citation type="journal article" date="2021" name="PeerJ">
        <title>Extensive microbial diversity within the chicken gut microbiome revealed by metagenomics and culture.</title>
        <authorList>
            <person name="Gilroy R."/>
            <person name="Ravi A."/>
            <person name="Getino M."/>
            <person name="Pursley I."/>
            <person name="Horton D.L."/>
            <person name="Alikhan N.F."/>
            <person name="Baker D."/>
            <person name="Gharbi K."/>
            <person name="Hall N."/>
            <person name="Watson M."/>
            <person name="Adriaenssens E.M."/>
            <person name="Foster-Nyarko E."/>
            <person name="Jarju S."/>
            <person name="Secka A."/>
            <person name="Antonio M."/>
            <person name="Oren A."/>
            <person name="Chaudhuri R.R."/>
            <person name="La Ragione R."/>
            <person name="Hildebrand F."/>
            <person name="Pallen M.J."/>
        </authorList>
    </citation>
    <scope>NUCLEOTIDE SEQUENCE</scope>
    <source>
        <strain evidence="1">ChiHjej13B12-24818</strain>
    </source>
</reference>
<gene>
    <name evidence="1" type="ORF">H9786_04725</name>
</gene>
<dbReference type="GO" id="GO:0006281">
    <property type="term" value="P:DNA repair"/>
    <property type="evidence" value="ECO:0007669"/>
    <property type="project" value="TreeGrafter"/>
</dbReference>
<dbReference type="SUPFAM" id="SSF56784">
    <property type="entry name" value="HAD-like"/>
    <property type="match status" value="1"/>
</dbReference>
<accession>A0A9D2LC49</accession>
<dbReference type="Proteomes" id="UP000823823">
    <property type="component" value="Unassembled WGS sequence"/>
</dbReference>
<dbReference type="GO" id="GO:0005829">
    <property type="term" value="C:cytosol"/>
    <property type="evidence" value="ECO:0007669"/>
    <property type="project" value="TreeGrafter"/>
</dbReference>
<keyword evidence="1" id="KW-0378">Hydrolase</keyword>
<dbReference type="SFLD" id="SFLDG01129">
    <property type="entry name" value="C1.5:_HAD__Beta-PGM__Phosphata"/>
    <property type="match status" value="1"/>
</dbReference>
<dbReference type="Gene3D" id="3.40.50.1000">
    <property type="entry name" value="HAD superfamily/HAD-like"/>
    <property type="match status" value="1"/>
</dbReference>
<evidence type="ECO:0000313" key="1">
    <source>
        <dbReference type="EMBL" id="HJB09824.1"/>
    </source>
</evidence>
<reference evidence="1" key="2">
    <citation type="submission" date="2021-04" db="EMBL/GenBank/DDBJ databases">
        <authorList>
            <person name="Gilroy R."/>
        </authorList>
    </citation>
    <scope>NUCLEOTIDE SEQUENCE</scope>
    <source>
        <strain evidence="1">ChiHjej13B12-24818</strain>
    </source>
</reference>
<organism evidence="1 2">
    <name type="scientific">Candidatus Brachybacterium merdavium</name>
    <dbReference type="NCBI Taxonomy" id="2838513"/>
    <lineage>
        <taxon>Bacteria</taxon>
        <taxon>Bacillati</taxon>
        <taxon>Actinomycetota</taxon>
        <taxon>Actinomycetes</taxon>
        <taxon>Micrococcales</taxon>
        <taxon>Dermabacteraceae</taxon>
        <taxon>Brachybacterium</taxon>
    </lineage>
</organism>
<dbReference type="InterPro" id="IPR036412">
    <property type="entry name" value="HAD-like_sf"/>
</dbReference>
<dbReference type="NCBIfam" id="TIGR01549">
    <property type="entry name" value="HAD-SF-IA-v1"/>
    <property type="match status" value="1"/>
</dbReference>
<dbReference type="NCBIfam" id="TIGR01509">
    <property type="entry name" value="HAD-SF-IA-v3"/>
    <property type="match status" value="1"/>
</dbReference>
<dbReference type="PANTHER" id="PTHR43434:SF25">
    <property type="entry name" value="PHOSPHOGLYCOLATE PHOSPHATASE"/>
    <property type="match status" value="1"/>
</dbReference>
<comment type="caution">
    <text evidence="1">The sequence shown here is derived from an EMBL/GenBank/DDBJ whole genome shotgun (WGS) entry which is preliminary data.</text>
</comment>
<dbReference type="InterPro" id="IPR023214">
    <property type="entry name" value="HAD_sf"/>
</dbReference>
<dbReference type="GO" id="GO:0008967">
    <property type="term" value="F:phosphoglycolate phosphatase activity"/>
    <property type="evidence" value="ECO:0007669"/>
    <property type="project" value="TreeGrafter"/>
</dbReference>
<proteinExistence type="predicted"/>
<dbReference type="EMBL" id="DWZH01000036">
    <property type="protein sequence ID" value="HJB09824.1"/>
    <property type="molecule type" value="Genomic_DNA"/>
</dbReference>
<dbReference type="InterPro" id="IPR023198">
    <property type="entry name" value="PGP-like_dom2"/>
</dbReference>
<dbReference type="Pfam" id="PF00702">
    <property type="entry name" value="Hydrolase"/>
    <property type="match status" value="1"/>
</dbReference>
<dbReference type="SFLD" id="SFLDS00003">
    <property type="entry name" value="Haloacid_Dehalogenase"/>
    <property type="match status" value="1"/>
</dbReference>
<dbReference type="Gene3D" id="1.10.150.240">
    <property type="entry name" value="Putative phosphatase, domain 2"/>
    <property type="match status" value="1"/>
</dbReference>
<dbReference type="InterPro" id="IPR050155">
    <property type="entry name" value="HAD-like_hydrolase_sf"/>
</dbReference>
<dbReference type="AlphaFoldDB" id="A0A9D2LC49"/>